<dbReference type="RefSeq" id="WP_011822630.1">
    <property type="nucleotide sequence ID" value="NC_008818.1"/>
</dbReference>
<dbReference type="eggNOG" id="arCOG00928">
    <property type="taxonomic scope" value="Archaea"/>
</dbReference>
<dbReference type="KEGG" id="hbu:Hbut_1490"/>
<dbReference type="PIRSF" id="PIRSF006380">
    <property type="entry name" value="UCP006380"/>
    <property type="match status" value="1"/>
</dbReference>
<dbReference type="PANTHER" id="PTHR39518:SF2">
    <property type="entry name" value="UPF0215 PROTEIN MJ1150"/>
    <property type="match status" value="1"/>
</dbReference>
<dbReference type="EnsemblBacteria" id="ABM81312">
    <property type="protein sequence ID" value="ABM81312"/>
    <property type="gene ID" value="Hbut_1490"/>
</dbReference>
<dbReference type="GeneID" id="4782016"/>
<dbReference type="Proteomes" id="UP000002593">
    <property type="component" value="Chromosome"/>
</dbReference>
<dbReference type="Gene3D" id="3.30.2170.10">
    <property type="entry name" value="archaeoglobus fulgidus dsm 4304 superfamily"/>
    <property type="match status" value="1"/>
</dbReference>
<keyword evidence="3" id="KW-1185">Reference proteome</keyword>
<dbReference type="InterPro" id="IPR002802">
    <property type="entry name" value="Endo_dU"/>
</dbReference>
<dbReference type="HAMAP" id="MF_00582">
    <property type="entry name" value="UPF0215"/>
    <property type="match status" value="1"/>
</dbReference>
<evidence type="ECO:0000313" key="3">
    <source>
        <dbReference type="Proteomes" id="UP000002593"/>
    </source>
</evidence>
<proteinExistence type="inferred from homology"/>
<protein>
    <recommendedName>
        <fullName evidence="1">UPF0215 protein Hbut_1490</fullName>
    </recommendedName>
</protein>
<evidence type="ECO:0000313" key="2">
    <source>
        <dbReference type="EMBL" id="ABM81312.1"/>
    </source>
</evidence>
<dbReference type="Pfam" id="PF01949">
    <property type="entry name" value="Endo_dU"/>
    <property type="match status" value="1"/>
</dbReference>
<dbReference type="HOGENOM" id="CLU_095956_1_1_2"/>
<evidence type="ECO:0000256" key="1">
    <source>
        <dbReference type="HAMAP-Rule" id="MF_00582"/>
    </source>
</evidence>
<sequence length="199" mass="22392">MQACIAGFDDGFFERGWRRTIAVLAVHCWRGSSLCPCGAYTAMLTIDGLDATARAAELVARAMERHRLQAVLLDTNIYAGFNILDPEALHRETSVPVIVVYWYPPNRDAVRRALELHFPDWRTRLKLLEKVWSKLSKMPCPKGELLLASYGMETGEAWSLTCSLQLHTRQPEPLFTAHKLASMLSRQLASLLKGHGKQS</sequence>
<dbReference type="PANTHER" id="PTHR39518">
    <property type="entry name" value="UPF0215 PROTEIN MJ1150"/>
    <property type="match status" value="1"/>
</dbReference>
<reference evidence="2 3" key="1">
    <citation type="journal article" date="2007" name="Archaea">
        <title>The genome of Hyperthermus butylicus: a sulfur-reducing, peptide fermenting, neutrophilic Crenarchaeote growing up to 108 degrees C.</title>
        <authorList>
            <person name="Brugger K."/>
            <person name="Chen L."/>
            <person name="Stark M."/>
            <person name="Zibat A."/>
            <person name="Redder P."/>
            <person name="Ruepp A."/>
            <person name="Awayez M."/>
            <person name="She Q."/>
            <person name="Garrett R.A."/>
            <person name="Klenk H.P."/>
        </authorList>
    </citation>
    <scope>NUCLEOTIDE SEQUENCE [LARGE SCALE GENOMIC DNA]</scope>
    <source>
        <strain evidence="3">DSM 5456 / JCM 9403 / PLM1-5</strain>
    </source>
</reference>
<dbReference type="AlphaFoldDB" id="A2BMV1"/>
<gene>
    <name evidence="2" type="ordered locus">Hbut_1490</name>
</gene>
<accession>A2BMV1</accession>
<dbReference type="EMBL" id="CP000493">
    <property type="protein sequence ID" value="ABM81312.1"/>
    <property type="molecule type" value="Genomic_DNA"/>
</dbReference>
<dbReference type="STRING" id="415426.Hbut_1490"/>
<comment type="similarity">
    <text evidence="1">Belongs to the UPF0215 family.</text>
</comment>
<name>A2BMV1_HYPBU</name>
<dbReference type="OrthoDB" id="15207at2157"/>
<organism evidence="2 3">
    <name type="scientific">Hyperthermus butylicus (strain DSM 5456 / JCM 9403 / PLM1-5)</name>
    <dbReference type="NCBI Taxonomy" id="415426"/>
    <lineage>
        <taxon>Archaea</taxon>
        <taxon>Thermoproteota</taxon>
        <taxon>Thermoprotei</taxon>
        <taxon>Desulfurococcales</taxon>
        <taxon>Pyrodictiaceae</taxon>
        <taxon>Hyperthermus</taxon>
    </lineage>
</organism>